<reference evidence="2" key="1">
    <citation type="submission" date="2020-06" db="EMBL/GenBank/DDBJ databases">
        <title>Analysis procedures for assessing recovery of high quality, complete, closed genomes from Nanopore long read metagenome sequencing.</title>
        <authorList>
            <person name="Bessarab I."/>
            <person name="Arumugam K."/>
            <person name="Haryono M."/>
            <person name="Liu X."/>
            <person name="Roy S."/>
            <person name="Zuniga-Montanez R.E."/>
            <person name="Qiu G."/>
            <person name="Drautz-Moses D.I."/>
            <person name="Law Y.Y."/>
            <person name="Wuertz S."/>
            <person name="Lauro F.M."/>
            <person name="Huson D.H."/>
            <person name="Williams R.B."/>
        </authorList>
    </citation>
    <scope>NUCLEOTIDE SEQUENCE [LARGE SCALE GENOMIC DNA]</scope>
    <source>
        <strain evidence="2">SSD2</strain>
    </source>
</reference>
<dbReference type="PANTHER" id="PTHR37528">
    <property type="entry name" value="UPF0149 PROTEIN YGFB"/>
    <property type="match status" value="1"/>
</dbReference>
<evidence type="ECO:0000256" key="1">
    <source>
        <dbReference type="ARBA" id="ARBA00038308"/>
    </source>
</evidence>
<sequence>MVVKSAKVGQSSHNCVFVTEDCVLSDKLPDYLALERALGRADVDIASAEIHGLCCGMLVVSQVAREDAWLAEVLDGDAQDFYVQEARALLRQLFAATRAQLNDPEMGFELFLPDDDALAARLEAVQDWCQGFSYGLALAGVKDMRKLPKDSREWAQDVVKIGASGEFDLDDPEESETALAEIIEYLRVGALMMNEEMQPLKAAPQVH</sequence>
<accession>A0A7L6AYB5</accession>
<organism evidence="2 3">
    <name type="scientific">Candidatus Thiothrix singaporensis</name>
    <dbReference type="NCBI Taxonomy" id="2799669"/>
    <lineage>
        <taxon>Bacteria</taxon>
        <taxon>Pseudomonadati</taxon>
        <taxon>Pseudomonadota</taxon>
        <taxon>Gammaproteobacteria</taxon>
        <taxon>Thiotrichales</taxon>
        <taxon>Thiotrichaceae</taxon>
        <taxon>Thiothrix</taxon>
    </lineage>
</organism>
<dbReference type="Gene3D" id="1.20.120.740">
    <property type="entry name" value="YgfB uncharacterised protein family UPF0149, PF03695"/>
    <property type="match status" value="1"/>
</dbReference>
<dbReference type="InterPro" id="IPR011978">
    <property type="entry name" value="YgfB-like"/>
</dbReference>
<dbReference type="PANTHER" id="PTHR37528:SF1">
    <property type="entry name" value="UPF0149 PROTEIN YGFB"/>
    <property type="match status" value="1"/>
</dbReference>
<proteinExistence type="inferred from homology"/>
<dbReference type="Pfam" id="PF03695">
    <property type="entry name" value="UPF0149"/>
    <property type="match status" value="1"/>
</dbReference>
<dbReference type="InterPro" id="IPR036255">
    <property type="entry name" value="YgfB-like_sf"/>
</dbReference>
<dbReference type="SUPFAM" id="SSF101327">
    <property type="entry name" value="YgfB-like"/>
    <property type="match status" value="1"/>
</dbReference>
<dbReference type="Proteomes" id="UP000510621">
    <property type="component" value="Chromosome"/>
</dbReference>
<comment type="similarity">
    <text evidence="1">Belongs to the UPF0149 family.</text>
</comment>
<evidence type="ECO:0000313" key="2">
    <source>
        <dbReference type="EMBL" id="QLQ34171.1"/>
    </source>
</evidence>
<dbReference type="NCBIfam" id="TIGR02292">
    <property type="entry name" value="ygfB_yecA"/>
    <property type="match status" value="1"/>
</dbReference>
<dbReference type="AlphaFoldDB" id="A0A7L6AYB5"/>
<keyword evidence="3" id="KW-1185">Reference proteome</keyword>
<dbReference type="EMBL" id="CP059265">
    <property type="protein sequence ID" value="QLQ34171.1"/>
    <property type="molecule type" value="Genomic_DNA"/>
</dbReference>
<name>A0A7L6AYB5_9GAMM</name>
<evidence type="ECO:0000313" key="3">
    <source>
        <dbReference type="Proteomes" id="UP000510621"/>
    </source>
</evidence>
<protein>
    <submittedName>
        <fullName evidence="2">UPF0149 family protein</fullName>
    </submittedName>
</protein>
<gene>
    <name evidence="2" type="ORF">HZT40_10700</name>
</gene>
<dbReference type="KEGG" id="this:HZT40_10700"/>
<dbReference type="GO" id="GO:0005829">
    <property type="term" value="C:cytosol"/>
    <property type="evidence" value="ECO:0007669"/>
    <property type="project" value="TreeGrafter"/>
</dbReference>